<dbReference type="EMBL" id="SRID01000001">
    <property type="protein sequence ID" value="TGB19581.1"/>
    <property type="molecule type" value="Genomic_DNA"/>
</dbReference>
<accession>A0A4Z0HE50</accession>
<evidence type="ECO:0000313" key="2">
    <source>
        <dbReference type="Proteomes" id="UP000297948"/>
    </source>
</evidence>
<dbReference type="AlphaFoldDB" id="A0A4Z0HE50"/>
<reference evidence="1 2" key="1">
    <citation type="submission" date="2019-03" db="EMBL/GenBank/DDBJ databases">
        <authorList>
            <person name="Gonzalez-Pimentel J.L."/>
        </authorList>
    </citation>
    <scope>NUCLEOTIDE SEQUENCE [LARGE SCALE GENOMIC DNA]</scope>
    <source>
        <strain evidence="1 2">JCM 31289</strain>
    </source>
</reference>
<comment type="caution">
    <text evidence="1">The sequence shown here is derived from an EMBL/GenBank/DDBJ whole genome shotgun (WGS) entry which is preliminary data.</text>
</comment>
<organism evidence="1 2">
    <name type="scientific">Streptomyces palmae</name>
    <dbReference type="NCBI Taxonomy" id="1701085"/>
    <lineage>
        <taxon>Bacteria</taxon>
        <taxon>Bacillati</taxon>
        <taxon>Actinomycetota</taxon>
        <taxon>Actinomycetes</taxon>
        <taxon>Kitasatosporales</taxon>
        <taxon>Streptomycetaceae</taxon>
        <taxon>Streptomyces</taxon>
    </lineage>
</organism>
<dbReference type="RefSeq" id="WP_135336777.1">
    <property type="nucleotide sequence ID" value="NZ_JBHLTX010000013.1"/>
</dbReference>
<name>A0A4Z0HE50_9ACTN</name>
<keyword evidence="2" id="KW-1185">Reference proteome</keyword>
<dbReference type="OrthoDB" id="4255520at2"/>
<proteinExistence type="predicted"/>
<dbReference type="Proteomes" id="UP000297948">
    <property type="component" value="Unassembled WGS sequence"/>
</dbReference>
<evidence type="ECO:0000313" key="1">
    <source>
        <dbReference type="EMBL" id="TGB19581.1"/>
    </source>
</evidence>
<sequence>MAVHPPVVIYPPSASGGRRVRVDGEILGTAYGMRDLAEFLRRAGLDPEVLDLETTWLIEWRGGGPDEWSEAG</sequence>
<gene>
    <name evidence="1" type="ORF">E4099_00030</name>
</gene>
<protein>
    <submittedName>
        <fullName evidence="1">Uncharacterized protein</fullName>
    </submittedName>
</protein>